<keyword evidence="12" id="KW-0238">DNA-binding</keyword>
<dbReference type="GO" id="GO:0016887">
    <property type="term" value="F:ATP hydrolysis activity"/>
    <property type="evidence" value="ECO:0007669"/>
    <property type="project" value="InterPro"/>
</dbReference>
<dbReference type="PANTHER" id="PTHR43152">
    <property type="entry name" value="UVRABC SYSTEM PROTEIN A"/>
    <property type="match status" value="1"/>
</dbReference>
<keyword evidence="10" id="KW-0067">ATP-binding</keyword>
<evidence type="ECO:0000256" key="13">
    <source>
        <dbReference type="ARBA" id="ARBA00023204"/>
    </source>
</evidence>
<name>A0A1X7LUB9_9BACL</name>
<evidence type="ECO:0000259" key="17">
    <source>
        <dbReference type="PROSITE" id="PS50893"/>
    </source>
</evidence>
<evidence type="ECO:0000256" key="12">
    <source>
        <dbReference type="ARBA" id="ARBA00023125"/>
    </source>
</evidence>
<protein>
    <recommendedName>
        <fullName evidence="15">UvrABC system protein A</fullName>
    </recommendedName>
    <alternativeName>
        <fullName evidence="16">Excinuclease ABC subunit A</fullName>
    </alternativeName>
</protein>
<dbReference type="InterPro" id="IPR017871">
    <property type="entry name" value="ABC_transporter-like_CS"/>
</dbReference>
<evidence type="ECO:0000256" key="10">
    <source>
        <dbReference type="ARBA" id="ARBA00022840"/>
    </source>
</evidence>
<dbReference type="GO" id="GO:0008270">
    <property type="term" value="F:zinc ion binding"/>
    <property type="evidence" value="ECO:0007669"/>
    <property type="project" value="UniProtKB-KW"/>
</dbReference>
<dbReference type="InterPro" id="IPR003593">
    <property type="entry name" value="AAA+_ATPase"/>
</dbReference>
<dbReference type="GO" id="GO:0004518">
    <property type="term" value="F:nuclease activity"/>
    <property type="evidence" value="ECO:0007669"/>
    <property type="project" value="UniProtKB-KW"/>
</dbReference>
<gene>
    <name evidence="18" type="ORF">SAMN06295960_4428</name>
</gene>
<dbReference type="PANTHER" id="PTHR43152:SF3">
    <property type="entry name" value="UVRABC SYSTEM PROTEIN A"/>
    <property type="match status" value="1"/>
</dbReference>
<dbReference type="AlphaFoldDB" id="A0A1X7LUB9"/>
<reference evidence="18 19" key="1">
    <citation type="submission" date="2017-04" db="EMBL/GenBank/DDBJ databases">
        <authorList>
            <person name="Afonso C.L."/>
            <person name="Miller P.J."/>
            <person name="Scott M.A."/>
            <person name="Spackman E."/>
            <person name="Goraichik I."/>
            <person name="Dimitrov K.M."/>
            <person name="Suarez D.L."/>
            <person name="Swayne D.E."/>
        </authorList>
    </citation>
    <scope>NUCLEOTIDE SEQUENCE [LARGE SCALE GENOMIC DNA]</scope>
    <source>
        <strain evidence="18 19">11</strain>
    </source>
</reference>
<dbReference type="InterPro" id="IPR041552">
    <property type="entry name" value="UvrA_DNA-bd"/>
</dbReference>
<evidence type="ECO:0000256" key="15">
    <source>
        <dbReference type="ARBA" id="ARBA00039316"/>
    </source>
</evidence>
<dbReference type="InterPro" id="IPR027417">
    <property type="entry name" value="P-loop_NTPase"/>
</dbReference>
<feature type="domain" description="ABC transporter" evidence="17">
    <location>
        <begin position="451"/>
        <end position="754"/>
    </location>
</feature>
<proteinExistence type="inferred from homology"/>
<dbReference type="Pfam" id="PF17755">
    <property type="entry name" value="UvrA_DNA-bind"/>
    <property type="match status" value="1"/>
</dbReference>
<evidence type="ECO:0000256" key="11">
    <source>
        <dbReference type="ARBA" id="ARBA00022881"/>
    </source>
</evidence>
<keyword evidence="4" id="KW-0677">Repeat</keyword>
<sequence>MNSTMNHRKDALHITGASENNLKNISLSIPKNKLIVFTGVSGSGKSSLVFDTIAVESQRQLNETFSWFVRNRLPKHEKPNVETIDNLSTAIIIDQKPVGGNARSTVGTMTDIYPLMRLLFSRIGEPSAGASTAYSFNDPAGMCKACDGLGHALQVDLDRLLDKSKSLQDGAIQFPMFAQGTWQWQIYAHSGYFDVEKPLSAYNEEEWEKLLYGKGSKVPIKSSGGVAKVSYEGLLLRFNRLYLKRDISSLAPKNREAIMKVVSEEVCPVCHGARLNATALQSIVKGYNIAQCSMMEIADLVEVLKDVHDPIGGPIVNKLLPPLERICKMGLGYLSLHRETSSLSGGEAQRLKMVRHLSSSLTGMTYIFDEPSVGLHPHDVARLIALMQELRDKGNTVLVVEHDRDVIEIADHVIDMGPLAGQRGGEIVFEGTVEGLVKAQTLTGRHLRERVAIKEAVRDAQGWIEIQHASKHNLNDVQVDIPIGVLTAVTGVAGSGKSTLVGDVLAAQHPEVLIIDQSAIGTSSRSCPATYLGVMDEIRKRFAEANGVAASLFSFNAKGACPVCEGRGVMTTDMAFMDPVTTICEHCEGRRYKEEVLQYRLRGQTIVDVLAMTAEQAAAFFDEDKIHQKLKNLIDVGLGYISLGQTVSSMSGGERQRLKLATELHLTGSIFVMDEPTTGLHMADIEFLMKLLNRIVDNGNTLIVIEHNLDVIKQCDWIMDMGPGGGKHGGHIIFEGTPKELLMHPVSLTAACLRKELR</sequence>
<accession>A0A1X7LUB9</accession>
<evidence type="ECO:0000256" key="8">
    <source>
        <dbReference type="ARBA" id="ARBA00022771"/>
    </source>
</evidence>
<dbReference type="EMBL" id="FXAZ01000008">
    <property type="protein sequence ID" value="SMG57486.1"/>
    <property type="molecule type" value="Genomic_DNA"/>
</dbReference>
<comment type="subcellular location">
    <subcellularLocation>
        <location evidence="1">Cytoplasm</location>
    </subcellularLocation>
</comment>
<evidence type="ECO:0000256" key="6">
    <source>
        <dbReference type="ARBA" id="ARBA00022763"/>
    </source>
</evidence>
<keyword evidence="9" id="KW-0862">Zinc</keyword>
<dbReference type="InterPro" id="IPR003439">
    <property type="entry name" value="ABC_transporter-like_ATP-bd"/>
</dbReference>
<evidence type="ECO:0000256" key="2">
    <source>
        <dbReference type="ARBA" id="ARBA00022490"/>
    </source>
</evidence>
<dbReference type="SUPFAM" id="SSF52540">
    <property type="entry name" value="P-loop containing nucleoside triphosphate hydrolases"/>
    <property type="match status" value="2"/>
</dbReference>
<evidence type="ECO:0000256" key="7">
    <source>
        <dbReference type="ARBA" id="ARBA00022769"/>
    </source>
</evidence>
<evidence type="ECO:0000256" key="1">
    <source>
        <dbReference type="ARBA" id="ARBA00004496"/>
    </source>
</evidence>
<evidence type="ECO:0000256" key="16">
    <source>
        <dbReference type="ARBA" id="ARBA00042156"/>
    </source>
</evidence>
<dbReference type="RefSeq" id="WP_244903529.1">
    <property type="nucleotide sequence ID" value="NZ_FXAZ01000008.1"/>
</dbReference>
<evidence type="ECO:0000256" key="14">
    <source>
        <dbReference type="ARBA" id="ARBA00038000"/>
    </source>
</evidence>
<evidence type="ECO:0000256" key="3">
    <source>
        <dbReference type="ARBA" id="ARBA00022723"/>
    </source>
</evidence>
<keyword evidence="6" id="KW-0227">DNA damage</keyword>
<dbReference type="GO" id="GO:0005524">
    <property type="term" value="F:ATP binding"/>
    <property type="evidence" value="ECO:0007669"/>
    <property type="project" value="UniProtKB-KW"/>
</dbReference>
<dbReference type="SMART" id="SM00382">
    <property type="entry name" value="AAA"/>
    <property type="match status" value="2"/>
</dbReference>
<keyword evidence="5" id="KW-0547">Nucleotide-binding</keyword>
<evidence type="ECO:0000256" key="5">
    <source>
        <dbReference type="ARBA" id="ARBA00022741"/>
    </source>
</evidence>
<dbReference type="Proteomes" id="UP000193834">
    <property type="component" value="Unassembled WGS sequence"/>
</dbReference>
<dbReference type="GO" id="GO:0003677">
    <property type="term" value="F:DNA binding"/>
    <property type="evidence" value="ECO:0007669"/>
    <property type="project" value="UniProtKB-KW"/>
</dbReference>
<comment type="similarity">
    <text evidence="14">Belongs to the ABC transporter superfamily. UvrA family.</text>
</comment>
<dbReference type="PROSITE" id="PS00211">
    <property type="entry name" value="ABC_TRANSPORTER_1"/>
    <property type="match status" value="1"/>
</dbReference>
<dbReference type="Gene3D" id="1.10.8.280">
    <property type="entry name" value="ABC transporter ATPase domain-like"/>
    <property type="match status" value="1"/>
</dbReference>
<dbReference type="GO" id="GO:0005737">
    <property type="term" value="C:cytoplasm"/>
    <property type="evidence" value="ECO:0007669"/>
    <property type="project" value="UniProtKB-SubCell"/>
</dbReference>
<keyword evidence="13" id="KW-0234">DNA repair</keyword>
<dbReference type="Pfam" id="PF00005">
    <property type="entry name" value="ABC_tran"/>
    <property type="match status" value="1"/>
</dbReference>
<evidence type="ECO:0000313" key="18">
    <source>
        <dbReference type="EMBL" id="SMG57486.1"/>
    </source>
</evidence>
<keyword evidence="19" id="KW-1185">Reference proteome</keyword>
<dbReference type="CDD" id="cd03270">
    <property type="entry name" value="ABC_UvrA_I"/>
    <property type="match status" value="1"/>
</dbReference>
<organism evidence="18 19">
    <name type="scientific">Paenibacillus aquistagni</name>
    <dbReference type="NCBI Taxonomy" id="1852522"/>
    <lineage>
        <taxon>Bacteria</taxon>
        <taxon>Bacillati</taxon>
        <taxon>Bacillota</taxon>
        <taxon>Bacilli</taxon>
        <taxon>Bacillales</taxon>
        <taxon>Paenibacillaceae</taxon>
        <taxon>Paenibacillus</taxon>
    </lineage>
</organism>
<dbReference type="GO" id="GO:0006281">
    <property type="term" value="P:DNA repair"/>
    <property type="evidence" value="ECO:0007669"/>
    <property type="project" value="UniProtKB-KW"/>
</dbReference>
<keyword evidence="8" id="KW-0863">Zinc-finger</keyword>
<evidence type="ECO:0000256" key="4">
    <source>
        <dbReference type="ARBA" id="ARBA00022737"/>
    </source>
</evidence>
<evidence type="ECO:0000313" key="19">
    <source>
        <dbReference type="Proteomes" id="UP000193834"/>
    </source>
</evidence>
<dbReference type="Gene3D" id="1.20.1580.10">
    <property type="entry name" value="ABC transporter ATPase like domain"/>
    <property type="match status" value="2"/>
</dbReference>
<dbReference type="STRING" id="1852522.SAMN06295960_4428"/>
<dbReference type="PROSITE" id="PS50893">
    <property type="entry name" value="ABC_TRANSPORTER_2"/>
    <property type="match status" value="1"/>
</dbReference>
<evidence type="ECO:0000256" key="9">
    <source>
        <dbReference type="ARBA" id="ARBA00022833"/>
    </source>
</evidence>
<keyword evidence="7" id="KW-0228">DNA excision</keyword>
<keyword evidence="2" id="KW-0963">Cytoplasm</keyword>
<keyword evidence="11" id="KW-0267">Excision nuclease</keyword>
<keyword evidence="3" id="KW-0479">Metal-binding</keyword>
<dbReference type="Gene3D" id="3.40.50.300">
    <property type="entry name" value="P-loop containing nucleotide triphosphate hydrolases"/>
    <property type="match status" value="2"/>
</dbReference>